<dbReference type="EC" id="2.8.2.-" evidence="9"/>
<evidence type="ECO:0000256" key="7">
    <source>
        <dbReference type="ARBA" id="ARBA00023136"/>
    </source>
</evidence>
<sequence>MTGTIINATVTVFLVWRQIILRFGSQRKPGSMKTTVDDFYPVPFRDFILSIINRNYPNAHWEPFFSLCSPCQVKYDFIAHTDTLAEDLRLFFHKIGVEGKDGILPRQHPTRARTGFGNTFRQVPTEDIRHIGEIYKPDFEMFGYSFEEDLAIIEREKRDALKQDISVQ</sequence>
<evidence type="ECO:0000256" key="8">
    <source>
        <dbReference type="ARBA" id="ARBA00023180"/>
    </source>
</evidence>
<dbReference type="PANTHER" id="PTHR12137:SF33">
    <property type="entry name" value="CARBOHYDRATE SULFOTRANSFERASE 14"/>
    <property type="match status" value="1"/>
</dbReference>
<organism>
    <name type="scientific">Branchiostoma floridae</name>
    <name type="common">Florida lancelet</name>
    <name type="synonym">Amphioxus</name>
    <dbReference type="NCBI Taxonomy" id="7739"/>
    <lineage>
        <taxon>Eukaryota</taxon>
        <taxon>Metazoa</taxon>
        <taxon>Chordata</taxon>
        <taxon>Cephalochordata</taxon>
        <taxon>Leptocardii</taxon>
        <taxon>Amphioxiformes</taxon>
        <taxon>Branchiostomatidae</taxon>
        <taxon>Branchiostoma</taxon>
    </lineage>
</organism>
<evidence type="ECO:0000313" key="10">
    <source>
        <dbReference type="EMBL" id="EEN44029.1"/>
    </source>
</evidence>
<keyword evidence="8 9" id="KW-0325">Glycoprotein</keyword>
<dbReference type="GO" id="GO:0008146">
    <property type="term" value="F:sulfotransferase activity"/>
    <property type="evidence" value="ECO:0007669"/>
    <property type="project" value="InterPro"/>
</dbReference>
<comment type="subcellular location">
    <subcellularLocation>
        <location evidence="1 9">Golgi apparatus membrane</location>
        <topology evidence="1 9">Single-pass type II membrane protein</topology>
    </subcellularLocation>
</comment>
<evidence type="ECO:0000256" key="1">
    <source>
        <dbReference type="ARBA" id="ARBA00004323"/>
    </source>
</evidence>
<accession>C3ZTY7</accession>
<dbReference type="AlphaFoldDB" id="C3ZTY7"/>
<reference evidence="10" key="1">
    <citation type="journal article" date="2008" name="Nature">
        <title>The amphioxus genome and the evolution of the chordate karyotype.</title>
        <authorList>
            <consortium name="US DOE Joint Genome Institute (JGI-PGF)"/>
            <person name="Putnam N.H."/>
            <person name="Butts T."/>
            <person name="Ferrier D.E.K."/>
            <person name="Furlong R.F."/>
            <person name="Hellsten U."/>
            <person name="Kawashima T."/>
            <person name="Robinson-Rechavi M."/>
            <person name="Shoguchi E."/>
            <person name="Terry A."/>
            <person name="Yu J.-K."/>
            <person name="Benito-Gutierrez E.L."/>
            <person name="Dubchak I."/>
            <person name="Garcia-Fernandez J."/>
            <person name="Gibson-Brown J.J."/>
            <person name="Grigoriev I.V."/>
            <person name="Horton A.C."/>
            <person name="de Jong P.J."/>
            <person name="Jurka J."/>
            <person name="Kapitonov V.V."/>
            <person name="Kohara Y."/>
            <person name="Kuroki Y."/>
            <person name="Lindquist E."/>
            <person name="Lucas S."/>
            <person name="Osoegawa K."/>
            <person name="Pennacchio L.A."/>
            <person name="Salamov A.A."/>
            <person name="Satou Y."/>
            <person name="Sauka-Spengler T."/>
            <person name="Schmutz J."/>
            <person name="Shin-I T."/>
            <person name="Toyoda A."/>
            <person name="Bronner-Fraser M."/>
            <person name="Fujiyama A."/>
            <person name="Holland L.Z."/>
            <person name="Holland P.W.H."/>
            <person name="Satoh N."/>
            <person name="Rokhsar D.S."/>
        </authorList>
    </citation>
    <scope>NUCLEOTIDE SEQUENCE [LARGE SCALE GENOMIC DNA]</scope>
    <source>
        <strain evidence="10">S238N-H82</strain>
        <tissue evidence="10">Testes</tissue>
    </source>
</reference>
<evidence type="ECO:0000256" key="6">
    <source>
        <dbReference type="ARBA" id="ARBA00023034"/>
    </source>
</evidence>
<keyword evidence="3 9" id="KW-0808">Transferase</keyword>
<keyword evidence="6 9" id="KW-0333">Golgi apparatus</keyword>
<dbReference type="InterPro" id="IPR005331">
    <property type="entry name" value="Sulfotransferase"/>
</dbReference>
<evidence type="ECO:0000256" key="3">
    <source>
        <dbReference type="ARBA" id="ARBA00022679"/>
    </source>
</evidence>
<dbReference type="GO" id="GO:0016051">
    <property type="term" value="P:carbohydrate biosynthetic process"/>
    <property type="evidence" value="ECO:0007669"/>
    <property type="project" value="InterPro"/>
</dbReference>
<dbReference type="InParanoid" id="C3ZTY7"/>
<evidence type="ECO:0000256" key="2">
    <source>
        <dbReference type="ARBA" id="ARBA00006339"/>
    </source>
</evidence>
<evidence type="ECO:0000256" key="5">
    <source>
        <dbReference type="ARBA" id="ARBA00022989"/>
    </source>
</evidence>
<dbReference type="Pfam" id="PF03567">
    <property type="entry name" value="Sulfotransfer_2"/>
    <property type="match status" value="1"/>
</dbReference>
<name>C3ZTY7_BRAFL</name>
<proteinExistence type="inferred from homology"/>
<dbReference type="eggNOG" id="KOG4651">
    <property type="taxonomic scope" value="Eukaryota"/>
</dbReference>
<dbReference type="InterPro" id="IPR018011">
    <property type="entry name" value="Carb_sulfotrans_8-10"/>
</dbReference>
<keyword evidence="5" id="KW-1133">Transmembrane helix</keyword>
<evidence type="ECO:0000256" key="4">
    <source>
        <dbReference type="ARBA" id="ARBA00022692"/>
    </source>
</evidence>
<evidence type="ECO:0000256" key="9">
    <source>
        <dbReference type="RuleBase" id="RU364020"/>
    </source>
</evidence>
<keyword evidence="7" id="KW-0472">Membrane</keyword>
<gene>
    <name evidence="10" type="ORF">BRAFLDRAFT_89003</name>
</gene>
<dbReference type="PANTHER" id="PTHR12137">
    <property type="entry name" value="CARBOHYDRATE SULFOTRANSFERASE"/>
    <property type="match status" value="1"/>
</dbReference>
<keyword evidence="9" id="KW-0735">Signal-anchor</keyword>
<dbReference type="GO" id="GO:0000139">
    <property type="term" value="C:Golgi membrane"/>
    <property type="evidence" value="ECO:0007669"/>
    <property type="project" value="UniProtKB-SubCell"/>
</dbReference>
<keyword evidence="4" id="KW-0812">Transmembrane</keyword>
<protein>
    <recommendedName>
        <fullName evidence="9">Carbohydrate sulfotransferase</fullName>
        <ecNumber evidence="9">2.8.2.-</ecNumber>
    </recommendedName>
</protein>
<comment type="similarity">
    <text evidence="2 9">Belongs to the sulfotransferase 2 family.</text>
</comment>
<dbReference type="EMBL" id="GG666680">
    <property type="protein sequence ID" value="EEN44029.1"/>
    <property type="molecule type" value="Genomic_DNA"/>
</dbReference>
<keyword evidence="9" id="KW-0119">Carbohydrate metabolism</keyword>